<dbReference type="CDD" id="cd00077">
    <property type="entry name" value="HDc"/>
    <property type="match status" value="1"/>
</dbReference>
<dbReference type="Pfam" id="PF10021">
    <property type="entry name" value="PARG_cat_microb"/>
    <property type="match status" value="1"/>
</dbReference>
<dbReference type="NCBIfam" id="TIGR02452">
    <property type="entry name" value="TIGR02452 family protein"/>
    <property type="match status" value="1"/>
</dbReference>
<keyword evidence="3" id="KW-1185">Reference proteome</keyword>
<sequence>MNTTYRERIESTLVETHREGIDSVVEWLGENHFYDAPASVTHHNAFQGGLAKHSWEVYCQAMALRQASDHREAMAPESVAIAALLHDVCKADNYQFDSSNPYHILTLNDNRAKGHGERSVRILERLGLAMSHEERMAIHWHMGEFELSSGGSEQDYEESVRIPLCNLVRRADGYAAWRNTWDAGAWRAYFEERKKQGDTRGPRRQVYASTLMLVKRGRYHTASGGLVELGRIINPQAQADNVFVDHEITLRPSLERNSGEVRIAVVNDDCLALARRLHATDSTDDICVLNMANSHRPGGGVWGGAGAQEEYLFRCTDYYRFLYQYANHFDPRAYHVQRNAYHHYPLDPLYGGVYSHGVTVFRDTEANGYALLDSPVRLNFVAVAAFPFNERCDAIPQPYVEPTKDKIRLMLRLAANNGQRRLVLGAFGCGAFHNEPHHMAQLFRQVIHESEFQGLFTSISFAVIEDHNSTNNYTAFRDVLEG</sequence>
<dbReference type="InterPro" id="IPR006674">
    <property type="entry name" value="HD_domain"/>
</dbReference>
<protein>
    <submittedName>
        <fullName evidence="2">TIGR02452 family protein</fullName>
    </submittedName>
</protein>
<dbReference type="EMBL" id="JBBNFP010000102">
    <property type="protein sequence ID" value="MEQ2487863.1"/>
    <property type="molecule type" value="Genomic_DNA"/>
</dbReference>
<dbReference type="PANTHER" id="PTHR35596:SF1">
    <property type="entry name" value="MICROBIAL-TYPE PARG CATALYTIC DOMAIN-CONTAINING PROTEIN"/>
    <property type="match status" value="1"/>
</dbReference>
<dbReference type="Gene3D" id="3.40.220.10">
    <property type="entry name" value="Leucine Aminopeptidase, subunit E, domain 1"/>
    <property type="match status" value="1"/>
</dbReference>
<dbReference type="PANTHER" id="PTHR35596">
    <property type="entry name" value="DUF2263 DOMAIN-CONTAINING PROTEIN"/>
    <property type="match status" value="1"/>
</dbReference>
<dbReference type="InterPro" id="IPR003607">
    <property type="entry name" value="HD/PDEase_dom"/>
</dbReference>
<dbReference type="SMART" id="SM00471">
    <property type="entry name" value="HDc"/>
    <property type="match status" value="1"/>
</dbReference>
<dbReference type="InterPro" id="IPR006675">
    <property type="entry name" value="HDIG_dom"/>
</dbReference>
<comment type="caution">
    <text evidence="2">The sequence shown here is derived from an EMBL/GenBank/DDBJ whole genome shotgun (WGS) entry which is preliminary data.</text>
</comment>
<dbReference type="RefSeq" id="WP_215760946.1">
    <property type="nucleotide sequence ID" value="NZ_JAHKBE010000106.1"/>
</dbReference>
<evidence type="ECO:0000313" key="3">
    <source>
        <dbReference type="Proteomes" id="UP001487296"/>
    </source>
</evidence>
<accession>A0ABV1FU26</accession>
<dbReference type="NCBIfam" id="TIGR00277">
    <property type="entry name" value="HDIG"/>
    <property type="match status" value="1"/>
</dbReference>
<dbReference type="InterPro" id="IPR012664">
    <property type="entry name" value="CHP02452"/>
</dbReference>
<name>A0ABV1FU26_9BACT</name>
<dbReference type="InterPro" id="IPR043472">
    <property type="entry name" value="Macro_dom-like"/>
</dbReference>
<dbReference type="SUPFAM" id="SSF52949">
    <property type="entry name" value="Macro domain-like"/>
    <property type="match status" value="1"/>
</dbReference>
<dbReference type="InterPro" id="IPR019261">
    <property type="entry name" value="PARG_cat_microbial"/>
</dbReference>
<reference evidence="2 3" key="1">
    <citation type="submission" date="2024-04" db="EMBL/GenBank/DDBJ databases">
        <title>Human intestinal bacterial collection.</title>
        <authorList>
            <person name="Pauvert C."/>
            <person name="Hitch T.C.A."/>
            <person name="Clavel T."/>
        </authorList>
    </citation>
    <scope>NUCLEOTIDE SEQUENCE [LARGE SCALE GENOMIC DNA]</scope>
    <source>
        <strain evidence="2 3">CLA-AA-H145</strain>
    </source>
</reference>
<dbReference type="Gene3D" id="1.10.3210.10">
    <property type="entry name" value="Hypothetical protein af1432"/>
    <property type="match status" value="1"/>
</dbReference>
<dbReference type="Pfam" id="PF01966">
    <property type="entry name" value="HD"/>
    <property type="match status" value="1"/>
</dbReference>
<feature type="domain" description="HD/PDEase" evidence="1">
    <location>
        <begin position="46"/>
        <end position="186"/>
    </location>
</feature>
<dbReference type="SUPFAM" id="SSF109604">
    <property type="entry name" value="HD-domain/PDEase-like"/>
    <property type="match status" value="1"/>
</dbReference>
<evidence type="ECO:0000259" key="1">
    <source>
        <dbReference type="SMART" id="SM00471"/>
    </source>
</evidence>
<organism evidence="2 3">
    <name type="scientific">Hallella faecis</name>
    <dbReference type="NCBI Taxonomy" id="2841596"/>
    <lineage>
        <taxon>Bacteria</taxon>
        <taxon>Pseudomonadati</taxon>
        <taxon>Bacteroidota</taxon>
        <taxon>Bacteroidia</taxon>
        <taxon>Bacteroidales</taxon>
        <taxon>Prevotellaceae</taxon>
        <taxon>Hallella</taxon>
    </lineage>
</organism>
<proteinExistence type="predicted"/>
<evidence type="ECO:0000313" key="2">
    <source>
        <dbReference type="EMBL" id="MEQ2487863.1"/>
    </source>
</evidence>
<dbReference type="Proteomes" id="UP001487296">
    <property type="component" value="Unassembled WGS sequence"/>
</dbReference>
<gene>
    <name evidence="2" type="ORF">AAAT34_12545</name>
</gene>